<evidence type="ECO:0000256" key="1">
    <source>
        <dbReference type="SAM" id="MobiDB-lite"/>
    </source>
</evidence>
<dbReference type="EMBL" id="NESQ01000309">
    <property type="protein sequence ID" value="PUU74279.1"/>
    <property type="molecule type" value="Genomic_DNA"/>
</dbReference>
<evidence type="ECO:0000313" key="2">
    <source>
        <dbReference type="EMBL" id="PUU74279.1"/>
    </source>
</evidence>
<organism evidence="2 3">
    <name type="scientific">Tuber borchii</name>
    <name type="common">White truffle</name>
    <dbReference type="NCBI Taxonomy" id="42251"/>
    <lineage>
        <taxon>Eukaryota</taxon>
        <taxon>Fungi</taxon>
        <taxon>Dikarya</taxon>
        <taxon>Ascomycota</taxon>
        <taxon>Pezizomycotina</taxon>
        <taxon>Pezizomycetes</taxon>
        <taxon>Pezizales</taxon>
        <taxon>Tuberaceae</taxon>
        <taxon>Tuber</taxon>
    </lineage>
</organism>
<feature type="compositionally biased region" description="Basic residues" evidence="1">
    <location>
        <begin position="331"/>
        <end position="342"/>
    </location>
</feature>
<dbReference type="STRING" id="42251.A0A2T6ZFN3"/>
<dbReference type="AlphaFoldDB" id="A0A2T6ZFN3"/>
<dbReference type="OrthoDB" id="5414467at2759"/>
<gene>
    <name evidence="2" type="ORF">B9Z19DRAFT_1093216</name>
</gene>
<feature type="region of interest" description="Disordered" evidence="1">
    <location>
        <begin position="329"/>
        <end position="353"/>
    </location>
</feature>
<name>A0A2T6ZFN3_TUBBO</name>
<dbReference type="Gene3D" id="3.60.130.30">
    <property type="match status" value="1"/>
</dbReference>
<keyword evidence="3" id="KW-1185">Reference proteome</keyword>
<sequence length="380" mass="42694">MQKRVDHLIAIKAFTRQSTPIPSGTSFESAVKALLEKWEDERTGYLSVTSPILFNTLSERSRQPRGVLPLITEKPAAVKSFAYYPSSLGILRIRDTRGVILGYRFKIPPHLLTTLNNSSQTLDSCGASNGGGGGRSDSAGLYESRDYTVSAADGKKYAESRELLRDGEKGREWLRENQELFDYCSNQLRFLSPEQYVRMTGSVVKDMAKTQSADGRRLRPLGGAWHGVSLNQETDSESGSRCHQDWSNDKRLFNCIVPFGEGFQGGELVLWQMKMRIGLEIGYGFFFYGSLVAHEMMDVTAGVRNSIDLFTHASNYELLAKHEQAAGKVKYPAKQKKPRSTKKKEEGQTVKENVATRRKIREGKKLRQSATSAMRIKREM</sequence>
<comment type="caution">
    <text evidence="2">The sequence shown here is derived from an EMBL/GenBank/DDBJ whole genome shotgun (WGS) entry which is preliminary data.</text>
</comment>
<proteinExistence type="predicted"/>
<reference evidence="2 3" key="1">
    <citation type="submission" date="2017-04" db="EMBL/GenBank/DDBJ databases">
        <title>Draft genome sequence of Tuber borchii Vittad., a whitish edible truffle.</title>
        <authorList>
            <consortium name="DOE Joint Genome Institute"/>
            <person name="Murat C."/>
            <person name="Kuo A."/>
            <person name="Barry K.W."/>
            <person name="Clum A."/>
            <person name="Dockter R.B."/>
            <person name="Fauchery L."/>
            <person name="Iotti M."/>
            <person name="Kohler A."/>
            <person name="Labutti K."/>
            <person name="Lindquist E.A."/>
            <person name="Lipzen A."/>
            <person name="Ohm R.A."/>
            <person name="Wang M."/>
            <person name="Grigoriev I.V."/>
            <person name="Zambonelli A."/>
            <person name="Martin F.M."/>
        </authorList>
    </citation>
    <scope>NUCLEOTIDE SEQUENCE [LARGE SCALE GENOMIC DNA]</scope>
    <source>
        <strain evidence="2 3">Tbo3840</strain>
    </source>
</reference>
<dbReference type="Proteomes" id="UP000244722">
    <property type="component" value="Unassembled WGS sequence"/>
</dbReference>
<evidence type="ECO:0000313" key="3">
    <source>
        <dbReference type="Proteomes" id="UP000244722"/>
    </source>
</evidence>
<accession>A0A2T6ZFN3</accession>
<protein>
    <submittedName>
        <fullName evidence="2">Uncharacterized protein</fullName>
    </submittedName>
</protein>